<dbReference type="Proteomes" id="UP000823842">
    <property type="component" value="Unassembled WGS sequence"/>
</dbReference>
<evidence type="ECO:0000259" key="1">
    <source>
        <dbReference type="Pfam" id="PF06283"/>
    </source>
</evidence>
<organism evidence="2 3">
    <name type="scientific">Candidatus Blautia faecavium</name>
    <dbReference type="NCBI Taxonomy" id="2838487"/>
    <lineage>
        <taxon>Bacteria</taxon>
        <taxon>Bacillati</taxon>
        <taxon>Bacillota</taxon>
        <taxon>Clostridia</taxon>
        <taxon>Lachnospirales</taxon>
        <taxon>Lachnospiraceae</taxon>
        <taxon>Blautia</taxon>
    </lineage>
</organism>
<dbReference type="InterPro" id="IPR029062">
    <property type="entry name" value="Class_I_gatase-like"/>
</dbReference>
<proteinExistence type="predicted"/>
<evidence type="ECO:0000313" key="2">
    <source>
        <dbReference type="EMBL" id="HJB28360.1"/>
    </source>
</evidence>
<dbReference type="InterPro" id="IPR009381">
    <property type="entry name" value="Trehalose_catabolism_ThuA_prok"/>
</dbReference>
<dbReference type="Gene3D" id="3.40.50.880">
    <property type="match status" value="1"/>
</dbReference>
<feature type="domain" description="ThuA-like" evidence="1">
    <location>
        <begin position="2"/>
        <end position="217"/>
    </location>
</feature>
<reference evidence="2" key="2">
    <citation type="submission" date="2021-04" db="EMBL/GenBank/DDBJ databases">
        <authorList>
            <person name="Gilroy R."/>
        </authorList>
    </citation>
    <scope>NUCLEOTIDE SEQUENCE</scope>
    <source>
        <strain evidence="2">ChiSjej1B19-5720</strain>
    </source>
</reference>
<dbReference type="InterPro" id="IPR029010">
    <property type="entry name" value="ThuA-like"/>
</dbReference>
<gene>
    <name evidence="2" type="ORF">IAA06_06155</name>
</gene>
<dbReference type="AlphaFoldDB" id="A0A9D2LRP1"/>
<dbReference type="PIRSF" id="PIRSF030013">
    <property type="entry name" value="ThuA"/>
    <property type="match status" value="1"/>
</dbReference>
<dbReference type="EMBL" id="DWYZ01000120">
    <property type="protein sequence ID" value="HJB28360.1"/>
    <property type="molecule type" value="Genomic_DNA"/>
</dbReference>
<comment type="caution">
    <text evidence="2">The sequence shown here is derived from an EMBL/GenBank/DDBJ whole genome shotgun (WGS) entry which is preliminary data.</text>
</comment>
<dbReference type="SUPFAM" id="SSF52317">
    <property type="entry name" value="Class I glutamine amidotransferase-like"/>
    <property type="match status" value="1"/>
</dbReference>
<sequence length="238" mass="27571">MKVLVWNEFRHEKEMENVREIYPEGIHKAIADFLSCEDIQVKTADLSKEECGLTKEALEQTDVLIWWGHAYHHEVPDEIAARVRDAVLEGMGAIFLHSAHHSKPFKLLMGTSCNLSWREDGDKERIWICKPSHPIVQGVGRYLELPHEETYAEPFDIPEPDQTIMIGSYEGSEVFRSGCCFYRGNGKIFYFQPGHETFPTFYEPAVQTIIRNAVYWAAPTYRRKLECPHIEKIQENSI</sequence>
<dbReference type="Pfam" id="PF06283">
    <property type="entry name" value="ThuA"/>
    <property type="match status" value="1"/>
</dbReference>
<protein>
    <submittedName>
        <fullName evidence="2">ThuA domain-containing protein</fullName>
    </submittedName>
</protein>
<accession>A0A9D2LRP1</accession>
<reference evidence="2" key="1">
    <citation type="journal article" date="2021" name="PeerJ">
        <title>Extensive microbial diversity within the chicken gut microbiome revealed by metagenomics and culture.</title>
        <authorList>
            <person name="Gilroy R."/>
            <person name="Ravi A."/>
            <person name="Getino M."/>
            <person name="Pursley I."/>
            <person name="Horton D.L."/>
            <person name="Alikhan N.F."/>
            <person name="Baker D."/>
            <person name="Gharbi K."/>
            <person name="Hall N."/>
            <person name="Watson M."/>
            <person name="Adriaenssens E.M."/>
            <person name="Foster-Nyarko E."/>
            <person name="Jarju S."/>
            <person name="Secka A."/>
            <person name="Antonio M."/>
            <person name="Oren A."/>
            <person name="Chaudhuri R.R."/>
            <person name="La Ragione R."/>
            <person name="Hildebrand F."/>
            <person name="Pallen M.J."/>
        </authorList>
    </citation>
    <scope>NUCLEOTIDE SEQUENCE</scope>
    <source>
        <strain evidence="2">ChiSjej1B19-5720</strain>
    </source>
</reference>
<name>A0A9D2LRP1_9FIRM</name>
<evidence type="ECO:0000313" key="3">
    <source>
        <dbReference type="Proteomes" id="UP000823842"/>
    </source>
</evidence>